<dbReference type="RefSeq" id="WP_014811974.1">
    <property type="nucleotide sequence ID" value="NC_018025.1"/>
</dbReference>
<accession>I4CBB3</accession>
<dbReference type="AlphaFoldDB" id="I4CBB3"/>
<keyword evidence="1" id="KW-1133">Transmembrane helix</keyword>
<protein>
    <submittedName>
        <fullName evidence="2">Oxaloacetate decarboxylase, gamma chain</fullName>
    </submittedName>
</protein>
<evidence type="ECO:0000256" key="1">
    <source>
        <dbReference type="SAM" id="Phobius"/>
    </source>
</evidence>
<evidence type="ECO:0000313" key="2">
    <source>
        <dbReference type="EMBL" id="AFM26854.1"/>
    </source>
</evidence>
<organism evidence="2 3">
    <name type="scientific">Desulfomonile tiedjei (strain ATCC 49306 / DSM 6799 / DCB-1)</name>
    <dbReference type="NCBI Taxonomy" id="706587"/>
    <lineage>
        <taxon>Bacteria</taxon>
        <taxon>Pseudomonadati</taxon>
        <taxon>Thermodesulfobacteriota</taxon>
        <taxon>Desulfomonilia</taxon>
        <taxon>Desulfomonilales</taxon>
        <taxon>Desulfomonilaceae</taxon>
        <taxon>Desulfomonile</taxon>
    </lineage>
</organism>
<feature type="transmembrane region" description="Helical" evidence="1">
    <location>
        <begin position="6"/>
        <end position="29"/>
    </location>
</feature>
<dbReference type="EMBL" id="CP003360">
    <property type="protein sequence ID" value="AFM26854.1"/>
    <property type="molecule type" value="Genomic_DNA"/>
</dbReference>
<dbReference type="NCBIfam" id="NF040909">
    <property type="entry name" value="OadG_rel_small"/>
    <property type="match status" value="1"/>
</dbReference>
<proteinExistence type="predicted"/>
<keyword evidence="1" id="KW-0812">Transmembrane</keyword>
<keyword evidence="1" id="KW-0472">Membrane</keyword>
<reference evidence="3" key="1">
    <citation type="submission" date="2012-06" db="EMBL/GenBank/DDBJ databases">
        <title>Complete sequence of chromosome of Desulfomonile tiedjei DSM 6799.</title>
        <authorList>
            <person name="Lucas S."/>
            <person name="Copeland A."/>
            <person name="Lapidus A."/>
            <person name="Glavina del Rio T."/>
            <person name="Dalin E."/>
            <person name="Tice H."/>
            <person name="Bruce D."/>
            <person name="Goodwin L."/>
            <person name="Pitluck S."/>
            <person name="Peters L."/>
            <person name="Ovchinnikova G."/>
            <person name="Zeytun A."/>
            <person name="Lu M."/>
            <person name="Kyrpides N."/>
            <person name="Mavromatis K."/>
            <person name="Ivanova N."/>
            <person name="Brettin T."/>
            <person name="Detter J.C."/>
            <person name="Han C."/>
            <person name="Larimer F."/>
            <person name="Land M."/>
            <person name="Hauser L."/>
            <person name="Markowitz V."/>
            <person name="Cheng J.-F."/>
            <person name="Hugenholtz P."/>
            <person name="Woyke T."/>
            <person name="Wu D."/>
            <person name="Spring S."/>
            <person name="Schroeder M."/>
            <person name="Brambilla E."/>
            <person name="Klenk H.-P."/>
            <person name="Eisen J.A."/>
        </authorList>
    </citation>
    <scope>NUCLEOTIDE SEQUENCE [LARGE SCALE GENOMIC DNA]</scope>
    <source>
        <strain evidence="3">ATCC 49306 / DSM 6799 / DCB-1</strain>
    </source>
</reference>
<evidence type="ECO:0000313" key="3">
    <source>
        <dbReference type="Proteomes" id="UP000006055"/>
    </source>
</evidence>
<keyword evidence="3" id="KW-1185">Reference proteome</keyword>
<dbReference type="HOGENOM" id="CLU_3152109_0_0_7"/>
<gene>
    <name evidence="2" type="ordered locus">Desti_4218</name>
</gene>
<name>I4CBB3_DESTA</name>
<dbReference type="Proteomes" id="UP000006055">
    <property type="component" value="Chromosome"/>
</dbReference>
<sequence length="48" mass="5122">MSDWSFGISLTIVGVSGTFLTLGILIVVIELTKKIFPLPGSKKDSVGR</sequence>
<dbReference type="KEGG" id="dti:Desti_4218"/>